<comment type="caution">
    <text evidence="1">The sequence shown here is derived from an EMBL/GenBank/DDBJ whole genome shotgun (WGS) entry which is preliminary data.</text>
</comment>
<gene>
    <name evidence="1" type="ORF">E5162_07825</name>
</gene>
<dbReference type="Pfam" id="PF13710">
    <property type="entry name" value="ACT_5"/>
    <property type="match status" value="1"/>
</dbReference>
<keyword evidence="2" id="KW-1185">Reference proteome</keyword>
<name>A0A4S2HAL2_9PROT</name>
<proteinExistence type="predicted"/>
<dbReference type="AlphaFoldDB" id="A0A4S2HAL2"/>
<dbReference type="OrthoDB" id="6198158at2"/>
<protein>
    <submittedName>
        <fullName evidence="1">Acetolactate synthase 3 regulatory subunit domain protein</fullName>
    </submittedName>
</protein>
<reference evidence="1 2" key="1">
    <citation type="journal article" date="2013" name="Int. J. Syst. Evol. Microbiol.">
        <title>Marinicauda pacifica gen. nov., sp. nov., a prosthecate alphaproteobacterium of the family Hyphomonadaceae isolated from deep seawater.</title>
        <authorList>
            <person name="Zhang X.Y."/>
            <person name="Li G.W."/>
            <person name="Wang C.S."/>
            <person name="Zhang Y.J."/>
            <person name="Xu X.W."/>
            <person name="Li H."/>
            <person name="Liu A."/>
            <person name="Liu C."/>
            <person name="Xie B.B."/>
            <person name="Qin Q.L."/>
            <person name="Xu Z."/>
            <person name="Chen X.L."/>
            <person name="Zhou B.C."/>
            <person name="Zhang Y.Z."/>
        </authorList>
    </citation>
    <scope>NUCLEOTIDE SEQUENCE [LARGE SCALE GENOMIC DNA]</scope>
    <source>
        <strain evidence="1 2">P-1 km-3</strain>
    </source>
</reference>
<dbReference type="RefSeq" id="WP_135944610.1">
    <property type="nucleotide sequence ID" value="NZ_BMEI01000002.1"/>
</dbReference>
<accession>A0A4S2HAL2</accession>
<evidence type="ECO:0000313" key="2">
    <source>
        <dbReference type="Proteomes" id="UP000305451"/>
    </source>
</evidence>
<dbReference type="Proteomes" id="UP000305451">
    <property type="component" value="Unassembled WGS sequence"/>
</dbReference>
<dbReference type="EMBL" id="SRXV01000002">
    <property type="protein sequence ID" value="TGY92967.1"/>
    <property type="molecule type" value="Genomic_DNA"/>
</dbReference>
<sequence>MSNRIEIDFTRSEGAVLRLIGLVERKGFDVCSVDMPETGPGPARLTLGVSPRDASRRMDVLGRHVAKMYGVTAVRSEATREPCLERAS</sequence>
<evidence type="ECO:0000313" key="1">
    <source>
        <dbReference type="EMBL" id="TGY92967.1"/>
    </source>
</evidence>
<organism evidence="1 2">
    <name type="scientific">Marinicauda pacifica</name>
    <dbReference type="NCBI Taxonomy" id="1133559"/>
    <lineage>
        <taxon>Bacteria</taxon>
        <taxon>Pseudomonadati</taxon>
        <taxon>Pseudomonadota</taxon>
        <taxon>Alphaproteobacteria</taxon>
        <taxon>Maricaulales</taxon>
        <taxon>Maricaulaceae</taxon>
        <taxon>Marinicauda</taxon>
    </lineage>
</organism>